<dbReference type="KEGG" id="frx:F7310_08920"/>
<dbReference type="InterPro" id="IPR023214">
    <property type="entry name" value="HAD_sf"/>
</dbReference>
<evidence type="ECO:0000256" key="1">
    <source>
        <dbReference type="ARBA" id="ARBA00022729"/>
    </source>
</evidence>
<protein>
    <submittedName>
        <fullName evidence="2">Acid phosphatase</fullName>
    </submittedName>
</protein>
<evidence type="ECO:0000313" key="3">
    <source>
        <dbReference type="Proteomes" id="UP000184222"/>
    </source>
</evidence>
<sequence length="194" mass="22310">MTKQNIISFYESDAHSNQVREILEQAKKVIGSQKSLQSYAVVLDIDETSLNHYKSLKEVGFPQEENHSIWDELIAKIDVEPIKPTLDFYRYCIEKGIKIFFISARFATYLDATKQALQNAGYIGFEEVFVFPEDISTYSSENFKNFKAERRAYIESLGYRVLVSIGDQSSDLKGGYTLNTFQLPNYLYGENSVF</sequence>
<dbReference type="InterPro" id="IPR005519">
    <property type="entry name" value="Acid_phosphat_B-like"/>
</dbReference>
<accession>A0A1L4BUF0</accession>
<dbReference type="AlphaFoldDB" id="A0A1L4BUF0"/>
<dbReference type="STRING" id="573570.F7310_08920"/>
<dbReference type="OrthoDB" id="193314at2"/>
<dbReference type="Pfam" id="PF03767">
    <property type="entry name" value="Acid_phosphat_B"/>
    <property type="match status" value="1"/>
</dbReference>
<organism evidence="2 3">
    <name type="scientific">Francisella uliginis</name>
    <dbReference type="NCBI Taxonomy" id="573570"/>
    <lineage>
        <taxon>Bacteria</taxon>
        <taxon>Pseudomonadati</taxon>
        <taxon>Pseudomonadota</taxon>
        <taxon>Gammaproteobacteria</taxon>
        <taxon>Thiotrichales</taxon>
        <taxon>Francisellaceae</taxon>
        <taxon>Francisella</taxon>
    </lineage>
</organism>
<reference evidence="2 3" key="1">
    <citation type="journal article" date="2016" name="Appl. Environ. Microbiol.">
        <title>Whole genome relationships among Francisella bacteria of diverse origin define new species and provide specific regions for detection.</title>
        <authorList>
            <person name="Challacombe J.F."/>
            <person name="Petersen J.M."/>
            <person name="Gallegos-Graves V."/>
            <person name="Hodge D."/>
            <person name="Pillai S."/>
            <person name="Kuske C.R."/>
        </authorList>
    </citation>
    <scope>NUCLEOTIDE SEQUENCE [LARGE SCALE GENOMIC DNA]</scope>
    <source>
        <strain evidence="3">TX07-7310</strain>
    </source>
</reference>
<keyword evidence="3" id="KW-1185">Reference proteome</keyword>
<dbReference type="PANTHER" id="PTHR31284:SF10">
    <property type="entry name" value="ACID PHOSPHATASE-LIKE PROTEIN"/>
    <property type="match status" value="1"/>
</dbReference>
<proteinExistence type="predicted"/>
<dbReference type="InterPro" id="IPR036412">
    <property type="entry name" value="HAD-like_sf"/>
</dbReference>
<gene>
    <name evidence="2" type="ORF">F7310_08920</name>
</gene>
<evidence type="ECO:0000313" key="2">
    <source>
        <dbReference type="EMBL" id="API87469.1"/>
    </source>
</evidence>
<keyword evidence="1" id="KW-0732">Signal</keyword>
<dbReference type="SUPFAM" id="SSF56784">
    <property type="entry name" value="HAD-like"/>
    <property type="match status" value="1"/>
</dbReference>
<dbReference type="RefSeq" id="WP_072713250.1">
    <property type="nucleotide sequence ID" value="NZ_CP016796.1"/>
</dbReference>
<name>A0A1L4BUF0_9GAMM</name>
<dbReference type="Proteomes" id="UP000184222">
    <property type="component" value="Chromosome"/>
</dbReference>
<dbReference type="EMBL" id="CP016796">
    <property type="protein sequence ID" value="API87469.1"/>
    <property type="molecule type" value="Genomic_DNA"/>
</dbReference>
<dbReference type="Gene3D" id="3.40.50.1000">
    <property type="entry name" value="HAD superfamily/HAD-like"/>
    <property type="match status" value="1"/>
</dbReference>
<dbReference type="PANTHER" id="PTHR31284">
    <property type="entry name" value="ACID PHOSPHATASE-LIKE PROTEIN"/>
    <property type="match status" value="1"/>
</dbReference>